<dbReference type="EMBL" id="LSSL01000232">
    <property type="protein sequence ID" value="OLY85106.1"/>
    <property type="molecule type" value="Genomic_DNA"/>
</dbReference>
<keyword evidence="7" id="KW-0496">Mitochondrion</keyword>
<evidence type="ECO:0000313" key="13">
    <source>
        <dbReference type="Proteomes" id="UP000187455"/>
    </source>
</evidence>
<dbReference type="Pfam" id="PF02096">
    <property type="entry name" value="60KD_IMP"/>
    <property type="match status" value="1"/>
</dbReference>
<dbReference type="OrthoDB" id="2148490at2759"/>
<dbReference type="GO" id="GO:0032979">
    <property type="term" value="P:protein insertion into mitochondrial inner membrane from matrix"/>
    <property type="evidence" value="ECO:0007669"/>
    <property type="project" value="TreeGrafter"/>
</dbReference>
<dbReference type="STRING" id="133383.A0A1R0H7K9"/>
<dbReference type="PANTHER" id="PTHR12428">
    <property type="entry name" value="OXA1"/>
    <property type="match status" value="1"/>
</dbReference>
<comment type="caution">
    <text evidence="12">The sequence shown here is derived from an EMBL/GenBank/DDBJ whole genome shotgun (WGS) entry which is preliminary data.</text>
</comment>
<evidence type="ECO:0000256" key="4">
    <source>
        <dbReference type="ARBA" id="ARBA00022792"/>
    </source>
</evidence>
<dbReference type="InterPro" id="IPR028055">
    <property type="entry name" value="YidC/Oxa/ALB_C"/>
</dbReference>
<name>A0A1R0H7K9_9FUNG</name>
<evidence type="ECO:0000256" key="8">
    <source>
        <dbReference type="ARBA" id="ARBA00023136"/>
    </source>
</evidence>
<gene>
    <name evidence="12" type="ORF">AYI68_g708</name>
</gene>
<feature type="transmembrane region" description="Helical" evidence="10">
    <location>
        <begin position="290"/>
        <end position="307"/>
    </location>
</feature>
<keyword evidence="5" id="KW-0809">Transit peptide</keyword>
<proteinExistence type="inferred from homology"/>
<feature type="transmembrane region" description="Helical" evidence="10">
    <location>
        <begin position="319"/>
        <end position="337"/>
    </location>
</feature>
<evidence type="ECO:0000313" key="12">
    <source>
        <dbReference type="EMBL" id="OLY85106.1"/>
    </source>
</evidence>
<organism evidence="12 13">
    <name type="scientific">Smittium mucronatum</name>
    <dbReference type="NCBI Taxonomy" id="133383"/>
    <lineage>
        <taxon>Eukaryota</taxon>
        <taxon>Fungi</taxon>
        <taxon>Fungi incertae sedis</taxon>
        <taxon>Zoopagomycota</taxon>
        <taxon>Kickxellomycotina</taxon>
        <taxon>Harpellomycetes</taxon>
        <taxon>Harpellales</taxon>
        <taxon>Legeriomycetaceae</taxon>
        <taxon>Smittium</taxon>
    </lineage>
</organism>
<keyword evidence="3 9" id="KW-0812">Transmembrane</keyword>
<feature type="domain" description="Membrane insertase YidC/Oxa/ALB C-terminal" evidence="11">
    <location>
        <begin position="168"/>
        <end position="360"/>
    </location>
</feature>
<feature type="transmembrane region" description="Helical" evidence="10">
    <location>
        <begin position="343"/>
        <end position="366"/>
    </location>
</feature>
<evidence type="ECO:0000256" key="5">
    <source>
        <dbReference type="ARBA" id="ARBA00022946"/>
    </source>
</evidence>
<evidence type="ECO:0000256" key="6">
    <source>
        <dbReference type="ARBA" id="ARBA00022989"/>
    </source>
</evidence>
<dbReference type="Proteomes" id="UP000187455">
    <property type="component" value="Unassembled WGS sequence"/>
</dbReference>
<evidence type="ECO:0000256" key="7">
    <source>
        <dbReference type="ARBA" id="ARBA00023128"/>
    </source>
</evidence>
<feature type="transmembrane region" description="Helical" evidence="10">
    <location>
        <begin position="168"/>
        <end position="190"/>
    </location>
</feature>
<sequence>MSALINLSFKSHSKIASRFSVIQLKSNSFSALPQKFAFSSISSSKPDLFNTKNQAKFFRKHPSFFNNSFNLSKNFSTSQKTLTSAATTGAAIQPSDHVDSLTSSISDSALDSSLSIADSVSQSASLHGIVSDVLQIGDLKAAGLAANTPVGWVEQLLEFSHVYTGLPWWGTIITATLAIRLALFPINVVLQRKIINMQNVQPELVAIKAKLTRAQEEKNMYEYQRQATLMRSLMKKRGVNPFSTILLPVIQMPIMISFFMALRAMSELPVPSFETGGALWFTNLALADPYFILPVISSLGMIGLFEISKKLQNSIPSPAIMTWGMRGVGVIMALVTMKFQAAIFVYFITSNLFSTALVFVFANPYLRKLFKIPQLKKVNLAITPKNAFVKAIESNLKMIKK</sequence>
<keyword evidence="4" id="KW-0999">Mitochondrion inner membrane</keyword>
<evidence type="ECO:0000256" key="10">
    <source>
        <dbReference type="SAM" id="Phobius"/>
    </source>
</evidence>
<keyword evidence="8 10" id="KW-0472">Membrane</keyword>
<accession>A0A1R0H7K9</accession>
<dbReference type="NCBIfam" id="TIGR03592">
    <property type="entry name" value="yidC_oxa1_cterm"/>
    <property type="match status" value="1"/>
</dbReference>
<dbReference type="GO" id="GO:0005743">
    <property type="term" value="C:mitochondrial inner membrane"/>
    <property type="evidence" value="ECO:0007669"/>
    <property type="project" value="UniProtKB-SubCell"/>
</dbReference>
<keyword evidence="13" id="KW-1185">Reference proteome</keyword>
<feature type="transmembrane region" description="Helical" evidence="10">
    <location>
        <begin position="239"/>
        <end position="262"/>
    </location>
</feature>
<protein>
    <submittedName>
        <fullName evidence="12">Mitochondrial inner membrane protein OXA1L</fullName>
    </submittedName>
</protein>
<evidence type="ECO:0000256" key="1">
    <source>
        <dbReference type="ARBA" id="ARBA00004448"/>
    </source>
</evidence>
<keyword evidence="6 10" id="KW-1133">Transmembrane helix</keyword>
<dbReference type="InterPro" id="IPR001708">
    <property type="entry name" value="YidC/ALB3/OXA1/COX18"/>
</dbReference>
<dbReference type="AlphaFoldDB" id="A0A1R0H7K9"/>
<evidence type="ECO:0000256" key="2">
    <source>
        <dbReference type="ARBA" id="ARBA00009877"/>
    </source>
</evidence>
<dbReference type="GO" id="GO:0032977">
    <property type="term" value="F:membrane insertase activity"/>
    <property type="evidence" value="ECO:0007669"/>
    <property type="project" value="InterPro"/>
</dbReference>
<evidence type="ECO:0000256" key="3">
    <source>
        <dbReference type="ARBA" id="ARBA00022692"/>
    </source>
</evidence>
<dbReference type="CDD" id="cd20069">
    <property type="entry name" value="5TM_Oxa1-like"/>
    <property type="match status" value="1"/>
</dbReference>
<evidence type="ECO:0000256" key="9">
    <source>
        <dbReference type="RuleBase" id="RU003945"/>
    </source>
</evidence>
<dbReference type="PANTHER" id="PTHR12428:SF66">
    <property type="entry name" value="MITOCHONDRIAL INNER MEMBRANE PROTEIN OXA1L"/>
    <property type="match status" value="1"/>
</dbReference>
<comment type="subcellular location">
    <subcellularLocation>
        <location evidence="9">Membrane</location>
        <topology evidence="9">Multi-pass membrane protein</topology>
    </subcellularLocation>
    <subcellularLocation>
        <location evidence="1">Mitochondrion inner membrane</location>
        <topology evidence="1">Multi-pass membrane protein</topology>
    </subcellularLocation>
</comment>
<evidence type="ECO:0000259" key="11">
    <source>
        <dbReference type="Pfam" id="PF02096"/>
    </source>
</evidence>
<comment type="similarity">
    <text evidence="2 9">Belongs to the OXA1/ALB3/YidC family.</text>
</comment>
<reference evidence="12 13" key="1">
    <citation type="journal article" date="2016" name="Mol. Biol. Evol.">
        <title>Genome-Wide Survey of Gut Fungi (Harpellales) Reveals the First Horizontally Transferred Ubiquitin Gene from a Mosquito Host.</title>
        <authorList>
            <person name="Wang Y."/>
            <person name="White M.M."/>
            <person name="Kvist S."/>
            <person name="Moncalvo J.M."/>
        </authorList>
    </citation>
    <scope>NUCLEOTIDE SEQUENCE [LARGE SCALE GENOMIC DNA]</scope>
    <source>
        <strain evidence="12 13">ALG-7-W6</strain>
    </source>
</reference>